<reference evidence="1" key="1">
    <citation type="submission" date="2018-11" db="EMBL/GenBank/DDBJ databases">
        <authorList>
            <consortium name="Genoscope - CEA"/>
            <person name="William W."/>
        </authorList>
    </citation>
    <scope>NUCLEOTIDE SEQUENCE</scope>
</reference>
<dbReference type="AlphaFoldDB" id="A0A3P6F2V3"/>
<gene>
    <name evidence="1" type="ORF">BOLC7T44202H</name>
</gene>
<accession>A0A3P6F2V3</accession>
<evidence type="ECO:0000313" key="1">
    <source>
        <dbReference type="EMBL" id="VDD38642.1"/>
    </source>
</evidence>
<sequence>MRLNADNNQGGLREKTKLPLQYVAALFKTTLRLLPTMMIL</sequence>
<protein>
    <submittedName>
        <fullName evidence="1">Uncharacterized protein</fullName>
    </submittedName>
</protein>
<proteinExistence type="predicted"/>
<name>A0A3P6F2V3_BRAOL</name>
<dbReference type="EMBL" id="LR031876">
    <property type="protein sequence ID" value="VDD38642.1"/>
    <property type="molecule type" value="Genomic_DNA"/>
</dbReference>
<organism evidence="1">
    <name type="scientific">Brassica oleracea</name>
    <name type="common">Wild cabbage</name>
    <dbReference type="NCBI Taxonomy" id="3712"/>
    <lineage>
        <taxon>Eukaryota</taxon>
        <taxon>Viridiplantae</taxon>
        <taxon>Streptophyta</taxon>
        <taxon>Embryophyta</taxon>
        <taxon>Tracheophyta</taxon>
        <taxon>Spermatophyta</taxon>
        <taxon>Magnoliopsida</taxon>
        <taxon>eudicotyledons</taxon>
        <taxon>Gunneridae</taxon>
        <taxon>Pentapetalae</taxon>
        <taxon>rosids</taxon>
        <taxon>malvids</taxon>
        <taxon>Brassicales</taxon>
        <taxon>Brassicaceae</taxon>
        <taxon>Brassiceae</taxon>
        <taxon>Brassica</taxon>
    </lineage>
</organism>